<protein>
    <submittedName>
        <fullName evidence="5">Alpha/beta hydrolase</fullName>
    </submittedName>
</protein>
<accession>A0A846WKY5</accession>
<evidence type="ECO:0000259" key="4">
    <source>
        <dbReference type="Pfam" id="PF07859"/>
    </source>
</evidence>
<dbReference type="AlphaFoldDB" id="A0A846WKY5"/>
<feature type="region of interest" description="Disordered" evidence="3">
    <location>
        <begin position="317"/>
        <end position="348"/>
    </location>
</feature>
<evidence type="ECO:0000256" key="1">
    <source>
        <dbReference type="ARBA" id="ARBA00010515"/>
    </source>
</evidence>
<feature type="compositionally biased region" description="Low complexity" evidence="3">
    <location>
        <begin position="319"/>
        <end position="329"/>
    </location>
</feature>
<dbReference type="PANTHER" id="PTHR48081:SF30">
    <property type="entry name" value="ACETYL-HYDROLASE LIPR-RELATED"/>
    <property type="match status" value="1"/>
</dbReference>
<sequence>MGDAIGSVIHTSRQSRCAAWLTRRTLRPFADVLPGGVLAVHVSRAIVATAMLLGSPPPYRVRVDTLSTGSFRGEWVYAPGSEKSRRVILYVHGSAYAICSARTHRGLVARLAHLTGMPVFSVDYRLAPEHVFPAAADDVEAAYAWLQNIGYRPENITVAGDSAGGHLLLDLLAENVRHRRAQPRAMVLMSPLVDLTLELARRQERDTGPDPLISAVAAQRLVDHYTRGHPADLPRLAPALDRADDLPRTLIQVGGAEMLLGDARAAHRMITDAGGDSELQIWPGQMHVFQALPTMIPEAGPALAAAARFITECPEPGGTAAATSAATAHADTEHADTENADTERYATT</sequence>
<dbReference type="Proteomes" id="UP000563898">
    <property type="component" value="Unassembled WGS sequence"/>
</dbReference>
<keyword evidence="2 5" id="KW-0378">Hydrolase</keyword>
<reference evidence="5 6" key="1">
    <citation type="submission" date="2020-04" db="EMBL/GenBank/DDBJ databases">
        <title>MicrobeNet Type strains.</title>
        <authorList>
            <person name="Nicholson A.C."/>
        </authorList>
    </citation>
    <scope>NUCLEOTIDE SEQUENCE [LARGE SCALE GENOMIC DNA]</scope>
    <source>
        <strain evidence="5 6">ATCC BAA-14</strain>
    </source>
</reference>
<dbReference type="InterPro" id="IPR029058">
    <property type="entry name" value="AB_hydrolase_fold"/>
</dbReference>
<proteinExistence type="inferred from homology"/>
<dbReference type="Pfam" id="PF07859">
    <property type="entry name" value="Abhydrolase_3"/>
    <property type="match status" value="1"/>
</dbReference>
<dbReference type="GO" id="GO:0004806">
    <property type="term" value="F:triacylglycerol lipase activity"/>
    <property type="evidence" value="ECO:0007669"/>
    <property type="project" value="TreeGrafter"/>
</dbReference>
<dbReference type="InterPro" id="IPR050300">
    <property type="entry name" value="GDXG_lipolytic_enzyme"/>
</dbReference>
<dbReference type="EMBL" id="JAAXPC010000005">
    <property type="protein sequence ID" value="NKY01889.1"/>
    <property type="molecule type" value="Genomic_DNA"/>
</dbReference>
<dbReference type="PANTHER" id="PTHR48081">
    <property type="entry name" value="AB HYDROLASE SUPERFAMILY PROTEIN C4A8.06C"/>
    <property type="match status" value="1"/>
</dbReference>
<gene>
    <name evidence="5" type="ORF">HGA05_09920</name>
</gene>
<evidence type="ECO:0000256" key="3">
    <source>
        <dbReference type="SAM" id="MobiDB-lite"/>
    </source>
</evidence>
<comment type="similarity">
    <text evidence="1">Belongs to the 'GDXG' lipolytic enzyme family.</text>
</comment>
<comment type="caution">
    <text evidence="5">The sequence shown here is derived from an EMBL/GenBank/DDBJ whole genome shotgun (WGS) entry which is preliminary data.</text>
</comment>
<evidence type="ECO:0000256" key="2">
    <source>
        <dbReference type="ARBA" id="ARBA00022801"/>
    </source>
</evidence>
<organism evidence="5 6">
    <name type="scientific">Gordonia polyisoprenivorans</name>
    <dbReference type="NCBI Taxonomy" id="84595"/>
    <lineage>
        <taxon>Bacteria</taxon>
        <taxon>Bacillati</taxon>
        <taxon>Actinomycetota</taxon>
        <taxon>Actinomycetes</taxon>
        <taxon>Mycobacteriales</taxon>
        <taxon>Gordoniaceae</taxon>
        <taxon>Gordonia</taxon>
    </lineage>
</organism>
<name>A0A846WKY5_9ACTN</name>
<dbReference type="RefSeq" id="WP_035728169.1">
    <property type="nucleotide sequence ID" value="NZ_JAAXPC010000005.1"/>
</dbReference>
<feature type="domain" description="Alpha/beta hydrolase fold-3" evidence="4">
    <location>
        <begin position="88"/>
        <end position="290"/>
    </location>
</feature>
<dbReference type="InterPro" id="IPR013094">
    <property type="entry name" value="AB_hydrolase_3"/>
</dbReference>
<feature type="compositionally biased region" description="Basic and acidic residues" evidence="3">
    <location>
        <begin position="330"/>
        <end position="348"/>
    </location>
</feature>
<dbReference type="SUPFAM" id="SSF53474">
    <property type="entry name" value="alpha/beta-Hydrolases"/>
    <property type="match status" value="1"/>
</dbReference>
<evidence type="ECO:0000313" key="6">
    <source>
        <dbReference type="Proteomes" id="UP000563898"/>
    </source>
</evidence>
<dbReference type="Gene3D" id="3.40.50.1820">
    <property type="entry name" value="alpha/beta hydrolase"/>
    <property type="match status" value="1"/>
</dbReference>
<evidence type="ECO:0000313" key="5">
    <source>
        <dbReference type="EMBL" id="NKY01889.1"/>
    </source>
</evidence>